<proteinExistence type="predicted"/>
<keyword evidence="3" id="KW-1185">Reference proteome</keyword>
<reference evidence="2 3" key="1">
    <citation type="journal article" date="2017" name="Nat. Commun.">
        <title>Genome assembly with in vitro proximity ligation data and whole-genome triplication in lettuce.</title>
        <authorList>
            <person name="Reyes-Chin-Wo S."/>
            <person name="Wang Z."/>
            <person name="Yang X."/>
            <person name="Kozik A."/>
            <person name="Arikit S."/>
            <person name="Song C."/>
            <person name="Xia L."/>
            <person name="Froenicke L."/>
            <person name="Lavelle D.O."/>
            <person name="Truco M.J."/>
            <person name="Xia R."/>
            <person name="Zhu S."/>
            <person name="Xu C."/>
            <person name="Xu H."/>
            <person name="Xu X."/>
            <person name="Cox K."/>
            <person name="Korf I."/>
            <person name="Meyers B.C."/>
            <person name="Michelmore R.W."/>
        </authorList>
    </citation>
    <scope>NUCLEOTIDE SEQUENCE [LARGE SCALE GENOMIC DNA]</scope>
    <source>
        <strain evidence="3">cv. Salinas</strain>
        <tissue evidence="2">Seedlings</tissue>
    </source>
</reference>
<feature type="compositionally biased region" description="Polar residues" evidence="1">
    <location>
        <begin position="19"/>
        <end position="33"/>
    </location>
</feature>
<feature type="region of interest" description="Disordered" evidence="1">
    <location>
        <begin position="1"/>
        <end position="36"/>
    </location>
</feature>
<comment type="caution">
    <text evidence="2">The sequence shown here is derived from an EMBL/GenBank/DDBJ whole genome shotgun (WGS) entry which is preliminary data.</text>
</comment>
<evidence type="ECO:0000313" key="3">
    <source>
        <dbReference type="Proteomes" id="UP000235145"/>
    </source>
</evidence>
<dbReference type="EMBL" id="NBSK02000007">
    <property type="protein sequence ID" value="KAJ0194916.1"/>
    <property type="molecule type" value="Genomic_DNA"/>
</dbReference>
<gene>
    <name evidence="2" type="ORF">LSAT_V11C700387830</name>
</gene>
<evidence type="ECO:0000313" key="2">
    <source>
        <dbReference type="EMBL" id="KAJ0194916.1"/>
    </source>
</evidence>
<sequence length="109" mass="10797">MESVENHPGYVGGDAVNYPSVSSVKSPDNQGKNRTNDEEVLNLMGHGKDGFTLAISGGGSVGMGVSHEAEIQGSDGLIHRSGSDVGNFSVAGVEVGVGSTSTSSGGGCG</sequence>
<dbReference type="AlphaFoldDB" id="A0A9R1X0T7"/>
<accession>A0A9R1X0T7</accession>
<name>A0A9R1X0T7_LACSA</name>
<evidence type="ECO:0000256" key="1">
    <source>
        <dbReference type="SAM" id="MobiDB-lite"/>
    </source>
</evidence>
<protein>
    <submittedName>
        <fullName evidence="2">Uncharacterized protein</fullName>
    </submittedName>
</protein>
<dbReference type="Proteomes" id="UP000235145">
    <property type="component" value="Unassembled WGS sequence"/>
</dbReference>
<organism evidence="2 3">
    <name type="scientific">Lactuca sativa</name>
    <name type="common">Garden lettuce</name>
    <dbReference type="NCBI Taxonomy" id="4236"/>
    <lineage>
        <taxon>Eukaryota</taxon>
        <taxon>Viridiplantae</taxon>
        <taxon>Streptophyta</taxon>
        <taxon>Embryophyta</taxon>
        <taxon>Tracheophyta</taxon>
        <taxon>Spermatophyta</taxon>
        <taxon>Magnoliopsida</taxon>
        <taxon>eudicotyledons</taxon>
        <taxon>Gunneridae</taxon>
        <taxon>Pentapetalae</taxon>
        <taxon>asterids</taxon>
        <taxon>campanulids</taxon>
        <taxon>Asterales</taxon>
        <taxon>Asteraceae</taxon>
        <taxon>Cichorioideae</taxon>
        <taxon>Cichorieae</taxon>
        <taxon>Lactucinae</taxon>
        <taxon>Lactuca</taxon>
    </lineage>
</organism>